<dbReference type="AlphaFoldDB" id="A0A069D0J5"/>
<keyword evidence="2" id="KW-1185">Reference proteome</keyword>
<dbReference type="Proteomes" id="UP000027601">
    <property type="component" value="Unassembled WGS sequence"/>
</dbReference>
<dbReference type="SUPFAM" id="SSF50475">
    <property type="entry name" value="FMN-binding split barrel"/>
    <property type="match status" value="1"/>
</dbReference>
<dbReference type="Pfam" id="PF12900">
    <property type="entry name" value="Pyridox_ox_2"/>
    <property type="match status" value="1"/>
</dbReference>
<dbReference type="OrthoDB" id="9794935at2"/>
<dbReference type="eggNOG" id="COG3467">
    <property type="taxonomic scope" value="Bacteria"/>
</dbReference>
<gene>
    <name evidence="1" type="ORF">JCM15093_1090</name>
</gene>
<comment type="caution">
    <text evidence="1">The sequence shown here is derived from an EMBL/GenBank/DDBJ whole genome shotgun (WGS) entry which is preliminary data.</text>
</comment>
<dbReference type="RefSeq" id="WP_024995989.1">
    <property type="nucleotide sequence ID" value="NZ_ATZI01000001.1"/>
</dbReference>
<evidence type="ECO:0000313" key="2">
    <source>
        <dbReference type="Proteomes" id="UP000027601"/>
    </source>
</evidence>
<dbReference type="InterPro" id="IPR012349">
    <property type="entry name" value="Split_barrel_FMN-bd"/>
</dbReference>
<protein>
    <submittedName>
        <fullName evidence="1">Pyridoxamine 5'-phosphate oxidase-related, FMN-binding</fullName>
    </submittedName>
</protein>
<accession>A0A069D0J5</accession>
<name>A0A069D0J5_9BACE</name>
<sequence length="158" mass="18220">MKTIIIEDKERVEEIISRCDICYVGITDLEGDPYVIPMNFGYQDGVIYLHSGPTGSSIDMLNKNNKVCITFSIDHELVFQHPQVACSYRMKAKSVICRGKVGFIEDLDEKRQALDIIMKHYIDREFIYSDPAVKNVKIWEIPIDQVSAKEYAVPHYKQ</sequence>
<dbReference type="InterPro" id="IPR024747">
    <property type="entry name" value="Pyridox_Oxase-rel"/>
</dbReference>
<dbReference type="EMBL" id="BAJS01000004">
    <property type="protein sequence ID" value="GAK35957.1"/>
    <property type="molecule type" value="Genomic_DNA"/>
</dbReference>
<dbReference type="PANTHER" id="PTHR34071">
    <property type="entry name" value="5-NITROIMIDAZOLE ANTIBIOTICS RESISTANCE PROTEIN, NIMA-FAMILY-RELATED PROTEIN-RELATED"/>
    <property type="match status" value="1"/>
</dbReference>
<evidence type="ECO:0000313" key="1">
    <source>
        <dbReference type="EMBL" id="GAK35957.1"/>
    </source>
</evidence>
<reference evidence="1 2" key="1">
    <citation type="journal article" date="2015" name="Microbes Environ.">
        <title>Distribution and evolution of nitrogen fixation genes in the phylum bacteroidetes.</title>
        <authorList>
            <person name="Inoue J."/>
            <person name="Oshima K."/>
            <person name="Suda W."/>
            <person name="Sakamoto M."/>
            <person name="Iino T."/>
            <person name="Noda S."/>
            <person name="Hongoh Y."/>
            <person name="Hattori M."/>
            <person name="Ohkuma M."/>
        </authorList>
    </citation>
    <scope>NUCLEOTIDE SEQUENCE [LARGE SCALE GENOMIC DNA]</scope>
    <source>
        <strain evidence="1 2">JCM 15093</strain>
    </source>
</reference>
<proteinExistence type="predicted"/>
<dbReference type="Gene3D" id="2.30.110.10">
    <property type="entry name" value="Electron Transport, Fmn-binding Protein, Chain A"/>
    <property type="match status" value="1"/>
</dbReference>
<dbReference type="PANTHER" id="PTHR34071:SF2">
    <property type="entry name" value="FLAVIN-NUCLEOTIDE-BINDING PROTEIN"/>
    <property type="match status" value="1"/>
</dbReference>
<dbReference type="STRING" id="1121097.GCA_000428125_00123"/>
<organism evidence="1 2">
    <name type="scientific">Bacteroides graminisolvens DSM 19988 = JCM 15093</name>
    <dbReference type="NCBI Taxonomy" id="1121097"/>
    <lineage>
        <taxon>Bacteria</taxon>
        <taxon>Pseudomonadati</taxon>
        <taxon>Bacteroidota</taxon>
        <taxon>Bacteroidia</taxon>
        <taxon>Bacteroidales</taxon>
        <taxon>Bacteroidaceae</taxon>
        <taxon>Bacteroides</taxon>
    </lineage>
</organism>